<keyword evidence="2" id="KW-1185">Reference proteome</keyword>
<proteinExistence type="predicted"/>
<protein>
    <submittedName>
        <fullName evidence="1">RAS-like, family 11, member A</fullName>
    </submittedName>
</protein>
<dbReference type="InterPro" id="IPR027417">
    <property type="entry name" value="P-loop_NTPase"/>
</dbReference>
<sequence length="116" mass="12669">MRLLIEQPRTMSSGSSNFLLVPIPEYPVLDCVPNKNVKIVVLGASNVGKTGKYIKQCGALYSRKINLDGEQVSLQVQDTPCVSLQVPPNHIPNTSFCRSAKPSSKVVCPWCIITVI</sequence>
<dbReference type="SUPFAM" id="SSF52540">
    <property type="entry name" value="P-loop containing nucleoside triphosphate hydrolases"/>
    <property type="match status" value="1"/>
</dbReference>
<dbReference type="OMA" id="WCIITVI"/>
<accession>A0A672T4U5</accession>
<reference evidence="1" key="2">
    <citation type="submission" date="2025-09" db="UniProtKB">
        <authorList>
            <consortium name="Ensembl"/>
        </authorList>
    </citation>
    <scope>IDENTIFICATION</scope>
</reference>
<reference evidence="1" key="1">
    <citation type="submission" date="2025-08" db="UniProtKB">
        <authorList>
            <consortium name="Ensembl"/>
        </authorList>
    </citation>
    <scope>IDENTIFICATION</scope>
</reference>
<name>A0A672T4U5_SINGR</name>
<organism evidence="1 2">
    <name type="scientific">Sinocyclocheilus grahami</name>
    <name type="common">Dianchi golden-line fish</name>
    <name type="synonym">Barbus grahami</name>
    <dbReference type="NCBI Taxonomy" id="75366"/>
    <lineage>
        <taxon>Eukaryota</taxon>
        <taxon>Metazoa</taxon>
        <taxon>Chordata</taxon>
        <taxon>Craniata</taxon>
        <taxon>Vertebrata</taxon>
        <taxon>Euteleostomi</taxon>
        <taxon>Actinopterygii</taxon>
        <taxon>Neopterygii</taxon>
        <taxon>Teleostei</taxon>
        <taxon>Ostariophysi</taxon>
        <taxon>Cypriniformes</taxon>
        <taxon>Cyprinidae</taxon>
        <taxon>Cyprininae</taxon>
        <taxon>Sinocyclocheilus</taxon>
    </lineage>
</organism>
<dbReference type="Proteomes" id="UP000472262">
    <property type="component" value="Unassembled WGS sequence"/>
</dbReference>
<evidence type="ECO:0000313" key="2">
    <source>
        <dbReference type="Proteomes" id="UP000472262"/>
    </source>
</evidence>
<dbReference type="Gene3D" id="3.40.50.300">
    <property type="entry name" value="P-loop containing nucleotide triphosphate hydrolases"/>
    <property type="match status" value="1"/>
</dbReference>
<dbReference type="InParanoid" id="A0A672T4U5"/>
<evidence type="ECO:0000313" key="1">
    <source>
        <dbReference type="Ensembl" id="ENSSGRP00000109284.1"/>
    </source>
</evidence>
<dbReference type="Ensembl" id="ENSSGRT00000116105.1">
    <property type="protein sequence ID" value="ENSSGRP00000109284.1"/>
    <property type="gene ID" value="ENSSGRG00000053832.1"/>
</dbReference>
<dbReference type="AlphaFoldDB" id="A0A672T4U5"/>